<protein>
    <submittedName>
        <fullName evidence="1">Uncharacterized protein</fullName>
    </submittedName>
</protein>
<accession>A0A5J5BYL2</accession>
<dbReference type="AlphaFoldDB" id="A0A5J5BYL2"/>
<name>A0A5J5BYL2_9ASTE</name>
<keyword evidence="2" id="KW-1185">Reference proteome</keyword>
<organism evidence="1 2">
    <name type="scientific">Nyssa sinensis</name>
    <dbReference type="NCBI Taxonomy" id="561372"/>
    <lineage>
        <taxon>Eukaryota</taxon>
        <taxon>Viridiplantae</taxon>
        <taxon>Streptophyta</taxon>
        <taxon>Embryophyta</taxon>
        <taxon>Tracheophyta</taxon>
        <taxon>Spermatophyta</taxon>
        <taxon>Magnoliopsida</taxon>
        <taxon>eudicotyledons</taxon>
        <taxon>Gunneridae</taxon>
        <taxon>Pentapetalae</taxon>
        <taxon>asterids</taxon>
        <taxon>Cornales</taxon>
        <taxon>Nyssaceae</taxon>
        <taxon>Nyssa</taxon>
    </lineage>
</organism>
<reference evidence="1 2" key="1">
    <citation type="submission" date="2019-09" db="EMBL/GenBank/DDBJ databases">
        <title>A chromosome-level genome assembly of the Chinese tupelo Nyssa sinensis.</title>
        <authorList>
            <person name="Yang X."/>
            <person name="Kang M."/>
            <person name="Yang Y."/>
            <person name="Xiong H."/>
            <person name="Wang M."/>
            <person name="Zhang Z."/>
            <person name="Wang Z."/>
            <person name="Wu H."/>
            <person name="Ma T."/>
            <person name="Liu J."/>
            <person name="Xi Z."/>
        </authorList>
    </citation>
    <scope>NUCLEOTIDE SEQUENCE [LARGE SCALE GENOMIC DNA]</scope>
    <source>
        <strain evidence="1">J267</strain>
        <tissue evidence="1">Leaf</tissue>
    </source>
</reference>
<evidence type="ECO:0000313" key="2">
    <source>
        <dbReference type="Proteomes" id="UP000325577"/>
    </source>
</evidence>
<dbReference type="EMBL" id="CM018032">
    <property type="protein sequence ID" value="KAA8546797.1"/>
    <property type="molecule type" value="Genomic_DNA"/>
</dbReference>
<dbReference type="Proteomes" id="UP000325577">
    <property type="component" value="Linkage Group LG1"/>
</dbReference>
<gene>
    <name evidence="1" type="ORF">F0562_003226</name>
</gene>
<proteinExistence type="predicted"/>
<sequence>MLKIEESISQHMELQAPIVAAKTVQIINYSIVNLDDEGSSSDVEEAQEISQQLESIETSRSKREIHKPIRHNMKRCLLMDSNATYLFNAHVFPLHSIRQFPVKIVQKVGQCELNCSNCSAMGKPGQILLPAPNGAEAFCSHRILEEAGYGKSICQCQTWNSRFDKISPATIKHLSSDLS</sequence>
<evidence type="ECO:0000313" key="1">
    <source>
        <dbReference type="EMBL" id="KAA8546797.1"/>
    </source>
</evidence>